<evidence type="ECO:0000256" key="1">
    <source>
        <dbReference type="SAM" id="MobiDB-lite"/>
    </source>
</evidence>
<accession>A0ABR6ZCK8</accession>
<dbReference type="Proteomes" id="UP000646911">
    <property type="component" value="Unassembled WGS sequence"/>
</dbReference>
<sequence>MKTTTPTFDNNLLKRQNLLFLVAAVLLHLFALHGFKPDSAPAKARMQENSIAVQFRDAPDEAETRLAGVSAKPGPLAAPPSASTVKKTVAAVPTKQIEPEAVPKVEPPSEPVEQTPVPSEKAETELKAEDTSSPASNDSVSSDGPQTYPVHLPPAGTIKMRIVRTEPNRHPVYGDSAINWSYDNRNYKLSIEASLDLLLTSVNLYQINSEGGITASGLAPSISTEKRRSRSETATHFDHENKLVSFSSSNKTAGMQEGTQDKASIIMQLAGIARAEPGKVQAGREIRLQVAEERDLAMFSFVVVGLEEIDTKIGKIMAWHLVRPPRPGSYNSKLEVWLAPDQYWYPVQIQNTESNGAVTTQTVTSVFSVPGN</sequence>
<feature type="region of interest" description="Disordered" evidence="1">
    <location>
        <begin position="63"/>
        <end position="153"/>
    </location>
</feature>
<reference evidence="2 3" key="1">
    <citation type="submission" date="2020-08" db="EMBL/GenBank/DDBJ databases">
        <title>Novel species isolated from subtropical streams in China.</title>
        <authorList>
            <person name="Lu H."/>
        </authorList>
    </citation>
    <scope>NUCLEOTIDE SEQUENCE [LARGE SCALE GENOMIC DNA]</scope>
    <source>
        <strain evidence="2 3">NL8W</strain>
    </source>
</reference>
<keyword evidence="3" id="KW-1185">Reference proteome</keyword>
<evidence type="ECO:0000313" key="3">
    <source>
        <dbReference type="Proteomes" id="UP000646911"/>
    </source>
</evidence>
<evidence type="ECO:0000313" key="2">
    <source>
        <dbReference type="EMBL" id="MBC3909443.1"/>
    </source>
</evidence>
<dbReference type="RefSeq" id="WP_186954975.1">
    <property type="nucleotide sequence ID" value="NZ_JACOFX010000010.1"/>
</dbReference>
<comment type="caution">
    <text evidence="2">The sequence shown here is derived from an EMBL/GenBank/DDBJ whole genome shotgun (WGS) entry which is preliminary data.</text>
</comment>
<feature type="compositionally biased region" description="Low complexity" evidence="1">
    <location>
        <begin position="131"/>
        <end position="143"/>
    </location>
</feature>
<feature type="compositionally biased region" description="Basic and acidic residues" evidence="1">
    <location>
        <begin position="224"/>
        <end position="242"/>
    </location>
</feature>
<dbReference type="Pfam" id="PF11306">
    <property type="entry name" value="DUF3108"/>
    <property type="match status" value="1"/>
</dbReference>
<protein>
    <submittedName>
        <fullName evidence="2">DUF3108 domain-containing protein</fullName>
    </submittedName>
</protein>
<dbReference type="InterPro" id="IPR021457">
    <property type="entry name" value="DUF3108"/>
</dbReference>
<name>A0ABR6ZCK8_9BURK</name>
<gene>
    <name evidence="2" type="ORF">H8L47_17930</name>
</gene>
<dbReference type="EMBL" id="JACOFX010000010">
    <property type="protein sequence ID" value="MBC3909443.1"/>
    <property type="molecule type" value="Genomic_DNA"/>
</dbReference>
<proteinExistence type="predicted"/>
<feature type="compositionally biased region" description="Basic and acidic residues" evidence="1">
    <location>
        <begin position="120"/>
        <end position="130"/>
    </location>
</feature>
<organism evidence="2 3">
    <name type="scientific">Undibacterium umbellatum</name>
    <dbReference type="NCBI Taxonomy" id="2762300"/>
    <lineage>
        <taxon>Bacteria</taxon>
        <taxon>Pseudomonadati</taxon>
        <taxon>Pseudomonadota</taxon>
        <taxon>Betaproteobacteria</taxon>
        <taxon>Burkholderiales</taxon>
        <taxon>Oxalobacteraceae</taxon>
        <taxon>Undibacterium</taxon>
    </lineage>
</organism>
<feature type="region of interest" description="Disordered" evidence="1">
    <location>
        <begin position="218"/>
        <end position="242"/>
    </location>
</feature>